<comment type="caution">
    <text evidence="2">The sequence shown here is derived from an EMBL/GenBank/DDBJ whole genome shotgun (WGS) entry which is preliminary data.</text>
</comment>
<sequence>MSSAQSSLWKNSARIPASQVPAPSTNSAIKNLPQQQGRAPQGQTQISFGGSPRSTSAPSPFVTGSPTNSSISNTTGGSLRTTPMTSKAGHRFLCYNPNQLTILHPVRPEIFSSVWKECTLNLKHMSQSPL</sequence>
<dbReference type="PANTHER" id="PTHR34798">
    <property type="entry name" value="PROTEIN TIME FOR COFFEE"/>
    <property type="match status" value="1"/>
</dbReference>
<evidence type="ECO:0000313" key="2">
    <source>
        <dbReference type="EMBL" id="RVW54888.1"/>
    </source>
</evidence>
<dbReference type="InterPro" id="IPR039317">
    <property type="entry name" value="TIC"/>
</dbReference>
<feature type="compositionally biased region" description="Polar residues" evidence="1">
    <location>
        <begin position="1"/>
        <end position="10"/>
    </location>
</feature>
<evidence type="ECO:0000313" key="3">
    <source>
        <dbReference type="Proteomes" id="UP000288805"/>
    </source>
</evidence>
<gene>
    <name evidence="2" type="ORF">CK203_071548</name>
</gene>
<feature type="region of interest" description="Disordered" evidence="1">
    <location>
        <begin position="1"/>
        <end position="84"/>
    </location>
</feature>
<name>A0A438F4F8_VITVI</name>
<dbReference type="Proteomes" id="UP000288805">
    <property type="component" value="Unassembled WGS sequence"/>
</dbReference>
<evidence type="ECO:0000256" key="1">
    <source>
        <dbReference type="SAM" id="MobiDB-lite"/>
    </source>
</evidence>
<organism evidence="2 3">
    <name type="scientific">Vitis vinifera</name>
    <name type="common">Grape</name>
    <dbReference type="NCBI Taxonomy" id="29760"/>
    <lineage>
        <taxon>Eukaryota</taxon>
        <taxon>Viridiplantae</taxon>
        <taxon>Streptophyta</taxon>
        <taxon>Embryophyta</taxon>
        <taxon>Tracheophyta</taxon>
        <taxon>Spermatophyta</taxon>
        <taxon>Magnoliopsida</taxon>
        <taxon>eudicotyledons</taxon>
        <taxon>Gunneridae</taxon>
        <taxon>Pentapetalae</taxon>
        <taxon>rosids</taxon>
        <taxon>Vitales</taxon>
        <taxon>Vitaceae</taxon>
        <taxon>Viteae</taxon>
        <taxon>Vitis</taxon>
    </lineage>
</organism>
<reference evidence="2 3" key="1">
    <citation type="journal article" date="2018" name="PLoS Genet.">
        <title>Population sequencing reveals clonal diversity and ancestral inbreeding in the grapevine cultivar Chardonnay.</title>
        <authorList>
            <person name="Roach M.J."/>
            <person name="Johnson D.L."/>
            <person name="Bohlmann J."/>
            <person name="van Vuuren H.J."/>
            <person name="Jones S.J."/>
            <person name="Pretorius I.S."/>
            <person name="Schmidt S.A."/>
            <person name="Borneman A.R."/>
        </authorList>
    </citation>
    <scope>NUCLEOTIDE SEQUENCE [LARGE SCALE GENOMIC DNA]</scope>
    <source>
        <strain evidence="3">cv. Chardonnay</strain>
        <tissue evidence="2">Leaf</tissue>
    </source>
</reference>
<proteinExistence type="predicted"/>
<dbReference type="AlphaFoldDB" id="A0A438F4F8"/>
<dbReference type="PANTHER" id="PTHR34798:SF1">
    <property type="entry name" value="TIC-LIKE PROTEIN"/>
    <property type="match status" value="1"/>
</dbReference>
<feature type="compositionally biased region" description="Low complexity" evidence="1">
    <location>
        <begin position="33"/>
        <end position="45"/>
    </location>
</feature>
<protein>
    <submittedName>
        <fullName evidence="2">Uncharacterized protein</fullName>
    </submittedName>
</protein>
<accession>A0A438F4F8</accession>
<feature type="compositionally biased region" description="Low complexity" evidence="1">
    <location>
        <begin position="63"/>
        <end position="78"/>
    </location>
</feature>
<dbReference type="EMBL" id="QGNW01001124">
    <property type="protein sequence ID" value="RVW54888.1"/>
    <property type="molecule type" value="Genomic_DNA"/>
</dbReference>
<dbReference type="GO" id="GO:0042752">
    <property type="term" value="P:regulation of circadian rhythm"/>
    <property type="evidence" value="ECO:0007669"/>
    <property type="project" value="InterPro"/>
</dbReference>
<feature type="compositionally biased region" description="Polar residues" evidence="1">
    <location>
        <begin position="46"/>
        <end position="58"/>
    </location>
</feature>